<dbReference type="AlphaFoldDB" id="A0A3N1GKF5"/>
<comment type="caution">
    <text evidence="1">The sequence shown here is derived from an EMBL/GenBank/DDBJ whole genome shotgun (WGS) entry which is preliminary data.</text>
</comment>
<proteinExistence type="predicted"/>
<sequence>MTASTCGAESIVQPGGPVQVPLQPCCVVALLRAARAPEPPTAMPCPLRADLRALTAAVAGAREEVG</sequence>
<evidence type="ECO:0000313" key="2">
    <source>
        <dbReference type="Proteomes" id="UP000271683"/>
    </source>
</evidence>
<accession>A0A3N1GKF5</accession>
<protein>
    <submittedName>
        <fullName evidence="1">Uncharacterized protein</fullName>
    </submittedName>
</protein>
<name>A0A3N1GKF5_9ACTN</name>
<evidence type="ECO:0000313" key="1">
    <source>
        <dbReference type="EMBL" id="ROP30724.1"/>
    </source>
</evidence>
<organism evidence="1 2">
    <name type="scientific">Couchioplanes caeruleus</name>
    <dbReference type="NCBI Taxonomy" id="56438"/>
    <lineage>
        <taxon>Bacteria</taxon>
        <taxon>Bacillati</taxon>
        <taxon>Actinomycetota</taxon>
        <taxon>Actinomycetes</taxon>
        <taxon>Micromonosporales</taxon>
        <taxon>Micromonosporaceae</taxon>
        <taxon>Couchioplanes</taxon>
    </lineage>
</organism>
<dbReference type="EMBL" id="RJKL01000001">
    <property type="protein sequence ID" value="ROP30724.1"/>
    <property type="molecule type" value="Genomic_DNA"/>
</dbReference>
<gene>
    <name evidence="1" type="ORF">EDD30_3585</name>
</gene>
<dbReference type="Proteomes" id="UP000271683">
    <property type="component" value="Unassembled WGS sequence"/>
</dbReference>
<reference evidence="1 2" key="1">
    <citation type="submission" date="2018-11" db="EMBL/GenBank/DDBJ databases">
        <title>Sequencing the genomes of 1000 actinobacteria strains.</title>
        <authorList>
            <person name="Klenk H.-P."/>
        </authorList>
    </citation>
    <scope>NUCLEOTIDE SEQUENCE [LARGE SCALE GENOMIC DNA]</scope>
    <source>
        <strain evidence="1 2">DSM 43634</strain>
    </source>
</reference>